<gene>
    <name evidence="2" type="ORF">TVAG_227180</name>
</gene>
<dbReference type="KEGG" id="tva:4753991"/>
<evidence type="ECO:0000256" key="1">
    <source>
        <dbReference type="SAM" id="Phobius"/>
    </source>
</evidence>
<dbReference type="VEuPathDB" id="TrichDB:TVAG_227180"/>
<dbReference type="Proteomes" id="UP000001542">
    <property type="component" value="Unassembled WGS sequence"/>
</dbReference>
<dbReference type="AlphaFoldDB" id="A2FFW1"/>
<feature type="transmembrane region" description="Helical" evidence="1">
    <location>
        <begin position="150"/>
        <end position="173"/>
    </location>
</feature>
<sequence length="192" mass="22261">MIIDSRAYLKPELFQDYMRYRFYNIDYSSKVKGNLPPYITAYPNLSVIDKYYKNNTVAYPHIPPSFYIFDNCYAYPDKNPLEKHYEYVDGNYTFSEVYINNYINATEEDFADFKNGDYSIKKGSRLNKLGMDPVDMHEMGLENKKLKKGVVVGVIVAIIGLLVIGVIIVLIYLKIKKDKDAERSTAEKQIVV</sequence>
<reference evidence="2" key="1">
    <citation type="submission" date="2006-10" db="EMBL/GenBank/DDBJ databases">
        <authorList>
            <person name="Amadeo P."/>
            <person name="Zhao Q."/>
            <person name="Wortman J."/>
            <person name="Fraser-Liggett C."/>
            <person name="Carlton J."/>
        </authorList>
    </citation>
    <scope>NUCLEOTIDE SEQUENCE</scope>
    <source>
        <strain evidence="2">G3</strain>
    </source>
</reference>
<dbReference type="SMR" id="A2FFW1"/>
<name>A2FFW1_TRIV3</name>
<keyword evidence="1" id="KW-1133">Transmembrane helix</keyword>
<keyword evidence="1" id="KW-0812">Transmembrane</keyword>
<dbReference type="EMBL" id="DS113769">
    <property type="protein sequence ID" value="EAX96222.1"/>
    <property type="molecule type" value="Genomic_DNA"/>
</dbReference>
<organism evidence="2 3">
    <name type="scientific">Trichomonas vaginalis (strain ATCC PRA-98 / G3)</name>
    <dbReference type="NCBI Taxonomy" id="412133"/>
    <lineage>
        <taxon>Eukaryota</taxon>
        <taxon>Metamonada</taxon>
        <taxon>Parabasalia</taxon>
        <taxon>Trichomonadida</taxon>
        <taxon>Trichomonadidae</taxon>
        <taxon>Trichomonas</taxon>
    </lineage>
</organism>
<proteinExistence type="predicted"/>
<dbReference type="RefSeq" id="XP_001309152.1">
    <property type="nucleotide sequence ID" value="XM_001309151.1"/>
</dbReference>
<evidence type="ECO:0000313" key="2">
    <source>
        <dbReference type="EMBL" id="EAX96222.1"/>
    </source>
</evidence>
<reference evidence="2" key="2">
    <citation type="journal article" date="2007" name="Science">
        <title>Draft genome sequence of the sexually transmitted pathogen Trichomonas vaginalis.</title>
        <authorList>
            <person name="Carlton J.M."/>
            <person name="Hirt R.P."/>
            <person name="Silva J.C."/>
            <person name="Delcher A.L."/>
            <person name="Schatz M."/>
            <person name="Zhao Q."/>
            <person name="Wortman J.R."/>
            <person name="Bidwell S.L."/>
            <person name="Alsmark U.C.M."/>
            <person name="Besteiro S."/>
            <person name="Sicheritz-Ponten T."/>
            <person name="Noel C.J."/>
            <person name="Dacks J.B."/>
            <person name="Foster P.G."/>
            <person name="Simillion C."/>
            <person name="Van de Peer Y."/>
            <person name="Miranda-Saavedra D."/>
            <person name="Barton G.J."/>
            <person name="Westrop G.D."/>
            <person name="Mueller S."/>
            <person name="Dessi D."/>
            <person name="Fiori P.L."/>
            <person name="Ren Q."/>
            <person name="Paulsen I."/>
            <person name="Zhang H."/>
            <person name="Bastida-Corcuera F.D."/>
            <person name="Simoes-Barbosa A."/>
            <person name="Brown M.T."/>
            <person name="Hayes R.D."/>
            <person name="Mukherjee M."/>
            <person name="Okumura C.Y."/>
            <person name="Schneider R."/>
            <person name="Smith A.J."/>
            <person name="Vanacova S."/>
            <person name="Villalvazo M."/>
            <person name="Haas B.J."/>
            <person name="Pertea M."/>
            <person name="Feldblyum T.V."/>
            <person name="Utterback T.R."/>
            <person name="Shu C.L."/>
            <person name="Osoegawa K."/>
            <person name="de Jong P.J."/>
            <person name="Hrdy I."/>
            <person name="Horvathova L."/>
            <person name="Zubacova Z."/>
            <person name="Dolezal P."/>
            <person name="Malik S.B."/>
            <person name="Logsdon J.M. Jr."/>
            <person name="Henze K."/>
            <person name="Gupta A."/>
            <person name="Wang C.C."/>
            <person name="Dunne R.L."/>
            <person name="Upcroft J.A."/>
            <person name="Upcroft P."/>
            <person name="White O."/>
            <person name="Salzberg S.L."/>
            <person name="Tang P."/>
            <person name="Chiu C.-H."/>
            <person name="Lee Y.-S."/>
            <person name="Embley T.M."/>
            <person name="Coombs G.H."/>
            <person name="Mottram J.C."/>
            <person name="Tachezy J."/>
            <person name="Fraser-Liggett C.M."/>
            <person name="Johnson P.J."/>
        </authorList>
    </citation>
    <scope>NUCLEOTIDE SEQUENCE [LARGE SCALE GENOMIC DNA]</scope>
    <source>
        <strain evidence="2">G3</strain>
    </source>
</reference>
<accession>A2FFW1</accession>
<protein>
    <submittedName>
        <fullName evidence="2">Uncharacterized protein</fullName>
    </submittedName>
</protein>
<keyword evidence="3" id="KW-1185">Reference proteome</keyword>
<evidence type="ECO:0000313" key="3">
    <source>
        <dbReference type="Proteomes" id="UP000001542"/>
    </source>
</evidence>
<dbReference type="VEuPathDB" id="TrichDB:TVAGG3_0803030"/>
<keyword evidence="1" id="KW-0472">Membrane</keyword>
<dbReference type="InParanoid" id="A2FFW1"/>